<dbReference type="Pfam" id="PF02342">
    <property type="entry name" value="TerD"/>
    <property type="match status" value="1"/>
</dbReference>
<feature type="domain" description="TerD" evidence="2">
    <location>
        <begin position="4"/>
        <end position="155"/>
    </location>
</feature>
<keyword evidence="4" id="KW-1185">Reference proteome</keyword>
<name>G7GYJ0_9ACTN</name>
<accession>G7GYJ0</accession>
<evidence type="ECO:0000313" key="4">
    <source>
        <dbReference type="Proteomes" id="UP000035088"/>
    </source>
</evidence>
<dbReference type="PANTHER" id="PTHR32097">
    <property type="entry name" value="CAMP-BINDING PROTEIN 1-RELATED"/>
    <property type="match status" value="1"/>
</dbReference>
<dbReference type="InterPro" id="IPR003325">
    <property type="entry name" value="TerD"/>
</dbReference>
<proteinExistence type="inferred from homology"/>
<evidence type="ECO:0000256" key="1">
    <source>
        <dbReference type="ARBA" id="ARBA00008775"/>
    </source>
</evidence>
<dbReference type="CDD" id="cd06974">
    <property type="entry name" value="TerD_like"/>
    <property type="match status" value="1"/>
</dbReference>
<dbReference type="STRING" id="1073574.GOARA_015_00030"/>
<dbReference type="InterPro" id="IPR051324">
    <property type="entry name" value="Stress/Tellurium_Resist"/>
</dbReference>
<protein>
    <submittedName>
        <fullName evidence="3">Putative tellurium resistance protein</fullName>
    </submittedName>
</protein>
<comment type="similarity">
    <text evidence="1">Belongs to the CAPAB/TerDEXZ family.</text>
</comment>
<reference evidence="3 4" key="1">
    <citation type="submission" date="2011-11" db="EMBL/GenBank/DDBJ databases">
        <title>Whole genome shotgun sequence of Gordonia araii NBRC 100433.</title>
        <authorList>
            <person name="Yoshida Y."/>
            <person name="Hosoyama A."/>
            <person name="Tsuchikane K."/>
            <person name="Katsumata H."/>
            <person name="Yamazaki S."/>
            <person name="Fujita N."/>
        </authorList>
    </citation>
    <scope>NUCLEOTIDE SEQUENCE [LARGE SCALE GENOMIC DNA]</scope>
    <source>
        <strain evidence="3 4">NBRC 100433</strain>
    </source>
</reference>
<gene>
    <name evidence="3" type="ORF">GOARA_015_00030</name>
</gene>
<dbReference type="RefSeq" id="WP_007320742.1">
    <property type="nucleotide sequence ID" value="NZ_BAEE01000015.1"/>
</dbReference>
<sequence length="169" mass="18363">MAARTGLQRVSIGVGWDITPSVANLDLDLAAFALPSTGVVRSDKDFVFFNNLSACDGAIKLTSDAAVFRGWREEMTVDTGALPPDIERVRIAVSSYGGEGPFRQFPAGFVELWDSGAGQLARCDLGIFAEERALVYADLRRDRDRWVIDARGEPHDDLASVARSMGVKV</sequence>
<dbReference type="AlphaFoldDB" id="G7GYJ0"/>
<dbReference type="Gene3D" id="2.60.60.30">
    <property type="entry name" value="sav2460 like domains"/>
    <property type="match status" value="1"/>
</dbReference>
<dbReference type="PANTHER" id="PTHR32097:SF4">
    <property type="entry name" value="GENERAL STRESS PROTEIN 16U"/>
    <property type="match status" value="1"/>
</dbReference>
<evidence type="ECO:0000313" key="3">
    <source>
        <dbReference type="EMBL" id="GAB08665.1"/>
    </source>
</evidence>
<dbReference type="OrthoDB" id="56224at2"/>
<dbReference type="Proteomes" id="UP000035088">
    <property type="component" value="Unassembled WGS sequence"/>
</dbReference>
<dbReference type="EMBL" id="BAEE01000015">
    <property type="protein sequence ID" value="GAB08665.1"/>
    <property type="molecule type" value="Genomic_DNA"/>
</dbReference>
<evidence type="ECO:0000259" key="2">
    <source>
        <dbReference type="Pfam" id="PF02342"/>
    </source>
</evidence>
<comment type="caution">
    <text evidence="3">The sequence shown here is derived from an EMBL/GenBank/DDBJ whole genome shotgun (WGS) entry which is preliminary data.</text>
</comment>
<organism evidence="3 4">
    <name type="scientific">Gordonia araii NBRC 100433</name>
    <dbReference type="NCBI Taxonomy" id="1073574"/>
    <lineage>
        <taxon>Bacteria</taxon>
        <taxon>Bacillati</taxon>
        <taxon>Actinomycetota</taxon>
        <taxon>Actinomycetes</taxon>
        <taxon>Mycobacteriales</taxon>
        <taxon>Gordoniaceae</taxon>
        <taxon>Gordonia</taxon>
    </lineage>
</organism>